<dbReference type="CDD" id="cd17745">
    <property type="entry name" value="BRCT_p53bp1_rpt1"/>
    <property type="match status" value="1"/>
</dbReference>
<protein>
    <submittedName>
        <fullName evidence="6">BRCA1 C Terminus (BRCT) domain containing protein</fullName>
    </submittedName>
</protein>
<dbReference type="GO" id="GO:0005634">
    <property type="term" value="C:nucleus"/>
    <property type="evidence" value="ECO:0007669"/>
    <property type="project" value="UniProtKB-SubCell"/>
</dbReference>
<dbReference type="GO" id="GO:0045944">
    <property type="term" value="P:positive regulation of transcription by RNA polymerase II"/>
    <property type="evidence" value="ECO:0007669"/>
    <property type="project" value="TreeGrafter"/>
</dbReference>
<feature type="compositionally biased region" description="Basic and acidic residues" evidence="4">
    <location>
        <begin position="550"/>
        <end position="577"/>
    </location>
</feature>
<feature type="compositionally biased region" description="Basic and acidic residues" evidence="4">
    <location>
        <begin position="404"/>
        <end position="427"/>
    </location>
</feature>
<reference evidence="6 7" key="1">
    <citation type="journal article" date="2013" name="Genome Biol.">
        <title>Genome of Acanthamoeba castellanii highlights extensive lateral gene transfer and early evolution of tyrosine kinase signaling.</title>
        <authorList>
            <person name="Clarke M."/>
            <person name="Lohan A.J."/>
            <person name="Liu B."/>
            <person name="Lagkouvardos I."/>
            <person name="Roy S."/>
            <person name="Zafar N."/>
            <person name="Bertelli C."/>
            <person name="Schilde C."/>
            <person name="Kianianmomeni A."/>
            <person name="Burglin T.R."/>
            <person name="Frech C."/>
            <person name="Turcotte B."/>
            <person name="Kopec K.O."/>
            <person name="Synnott J.M."/>
            <person name="Choo C."/>
            <person name="Paponov I."/>
            <person name="Finkler A."/>
            <person name="Soon Heng Tan C."/>
            <person name="Hutchins A.P."/>
            <person name="Weinmeier T."/>
            <person name="Rattei T."/>
            <person name="Chu J.S."/>
            <person name="Gimenez G."/>
            <person name="Irimia M."/>
            <person name="Rigden D.J."/>
            <person name="Fitzpatrick D.A."/>
            <person name="Lorenzo-Morales J."/>
            <person name="Bateman A."/>
            <person name="Chiu C.H."/>
            <person name="Tang P."/>
            <person name="Hegemann P."/>
            <person name="Fromm H."/>
            <person name="Raoult D."/>
            <person name="Greub G."/>
            <person name="Miranda-Saavedra D."/>
            <person name="Chen N."/>
            <person name="Nash P."/>
            <person name="Ginger M.L."/>
            <person name="Horn M."/>
            <person name="Schaap P."/>
            <person name="Caler L."/>
            <person name="Loftus B."/>
        </authorList>
    </citation>
    <scope>NUCLEOTIDE SEQUENCE [LARGE SCALE GENOMIC DNA]</scope>
    <source>
        <strain evidence="6 7">Neff</strain>
    </source>
</reference>
<feature type="compositionally biased region" description="Basic residues" evidence="4">
    <location>
        <begin position="608"/>
        <end position="620"/>
    </location>
</feature>
<feature type="compositionally biased region" description="Basic and acidic residues" evidence="4">
    <location>
        <begin position="694"/>
        <end position="707"/>
    </location>
</feature>
<name>L8HE43_ACACF</name>
<feature type="region of interest" description="Disordered" evidence="4">
    <location>
        <begin position="1"/>
        <end position="36"/>
    </location>
</feature>
<feature type="compositionally biased region" description="Acidic residues" evidence="4">
    <location>
        <begin position="665"/>
        <end position="678"/>
    </location>
</feature>
<dbReference type="InterPro" id="IPR036420">
    <property type="entry name" value="BRCT_dom_sf"/>
</dbReference>
<accession>L8HE43</accession>
<feature type="compositionally biased region" description="Polar residues" evidence="4">
    <location>
        <begin position="189"/>
        <end position="199"/>
    </location>
</feature>
<dbReference type="PROSITE" id="PS50172">
    <property type="entry name" value="BRCT"/>
    <property type="match status" value="2"/>
</dbReference>
<evidence type="ECO:0000256" key="1">
    <source>
        <dbReference type="ARBA" id="ARBA00004123"/>
    </source>
</evidence>
<evidence type="ECO:0000256" key="3">
    <source>
        <dbReference type="ARBA" id="ARBA00023242"/>
    </source>
</evidence>
<comment type="subcellular location">
    <subcellularLocation>
        <location evidence="1">Nucleus</location>
    </subcellularLocation>
</comment>
<dbReference type="RefSeq" id="XP_004367734.1">
    <property type="nucleotide sequence ID" value="XM_004367677.1"/>
</dbReference>
<dbReference type="InterPro" id="IPR047250">
    <property type="entry name" value="BRCT_p53bp1-like_rpt2"/>
</dbReference>
<dbReference type="Gene3D" id="3.40.50.10190">
    <property type="entry name" value="BRCT domain"/>
    <property type="match status" value="2"/>
</dbReference>
<feature type="compositionally biased region" description="Acidic residues" evidence="4">
    <location>
        <begin position="223"/>
        <end position="243"/>
    </location>
</feature>
<feature type="compositionally biased region" description="Pro residues" evidence="4">
    <location>
        <begin position="497"/>
        <end position="507"/>
    </location>
</feature>
<feature type="region of interest" description="Disordered" evidence="4">
    <location>
        <begin position="65"/>
        <end position="143"/>
    </location>
</feature>
<evidence type="ECO:0000256" key="2">
    <source>
        <dbReference type="ARBA" id="ARBA00022763"/>
    </source>
</evidence>
<feature type="compositionally biased region" description="Acidic residues" evidence="4">
    <location>
        <begin position="79"/>
        <end position="116"/>
    </location>
</feature>
<dbReference type="EMBL" id="KB007875">
    <property type="protein sequence ID" value="ELR22641.1"/>
    <property type="molecule type" value="Genomic_DNA"/>
</dbReference>
<dbReference type="GO" id="GO:0000077">
    <property type="term" value="P:DNA damage checkpoint signaling"/>
    <property type="evidence" value="ECO:0007669"/>
    <property type="project" value="TreeGrafter"/>
</dbReference>
<dbReference type="CDD" id="cd17724">
    <property type="entry name" value="BRCT_p53bp1_rpt2"/>
    <property type="match status" value="1"/>
</dbReference>
<dbReference type="PANTHER" id="PTHR15321">
    <property type="entry name" value="TUMOR SUPPRESSOR P53-BINDING PROTEIN 1"/>
    <property type="match status" value="1"/>
</dbReference>
<feature type="compositionally biased region" description="Basic and acidic residues" evidence="4">
    <location>
        <begin position="201"/>
        <end position="216"/>
    </location>
</feature>
<sequence>MDSSYEDSDVELDGNFASASASAGTGPASDPSTIPLSARFLPVNAGTKQEKSAAASVPASVQGAVGTFHEPLVSLSFEGDLEEDEEDEESTVEVIKEEEEEDDDDDDDDGDDEDVQLDNTPAEAAAERRPQHRPPPSVARPPLNTTWACKECTFADNASDSDQCEMCDSSRAAKQPQHVTAANKKESMKQATKPSTPATKETYKKPDPRPPRKVEAKPSVVESQDEVDDDEEDQEEEGEEEEDANSKVEKEESEDEEEDELSLDSDKEFDMPAFSAVLLPDSQSMMLTASTLAATAPGATQRTQSLAVLDPHNNGKPTVPAPHGPAQADEESIVSSDEEEADWPPVKGAVQTKRSDIAKKVTTDKKEKKEEEEEEEEVKEVVEVAAKVTPASVGTPRLAKRKDKGKEKVDVTINDKEKKEKEKKVEVKVVGSSYDLSFPHWDDEEERMRDRDQIKASSSGSVNKKSQSSTPAAKASRAENDFMSYARNRKKSLTSPPSTPTRSPSPPASSSSSSVNSKKKNEKIAKKTKSEDDDDEEDDKKARATLAKTKAKEKEAKEKEKEKEKRWISTTDKESRKATPARRTAQRKNRMIQSSSEDDEDEGGKEKERKKKAAAAKKKKNEGEKKSKASTRMAKKSPSGRRSPRGDEWKEDSDEAEADNHDHDNGDDEDDDDVEEEERVVKPRTTSSKAKASKGKEPADDKGEKTTRKAKRKSMEVPDEDAEAPQFTWRKIEKKMLAEATKPKNADQLFRGLQFIVTGLSGEDDKENDDRSAERINRLIGEEGGKLLGNFANASLASQCKKRSGYPGLPSTILLSAKPRTTLKYLLSVAAGLPTVHYNWLIHCCQQRCLLPHSLYLLPAGYSVEKGSDVFIKKPRGDIFEGTRVEVVGTPEFKNLWKLVLKEGGAKVVERLFTPQEDRVECIVSPPDPDDYLKVKFKKLRVPVVGKQWIIQSLLSQKMADVDDALYNFKNC</sequence>
<feature type="compositionally biased region" description="Basic residues" evidence="4">
    <location>
        <begin position="633"/>
        <end position="643"/>
    </location>
</feature>
<dbReference type="OrthoDB" id="21526at2759"/>
<keyword evidence="3" id="KW-0539">Nucleus</keyword>
<evidence type="ECO:0000259" key="5">
    <source>
        <dbReference type="PROSITE" id="PS50172"/>
    </source>
</evidence>
<dbReference type="SUPFAM" id="SSF52113">
    <property type="entry name" value="BRCT domain"/>
    <property type="match status" value="2"/>
</dbReference>
<organism evidence="6 7">
    <name type="scientific">Acanthamoeba castellanii (strain ATCC 30010 / Neff)</name>
    <dbReference type="NCBI Taxonomy" id="1257118"/>
    <lineage>
        <taxon>Eukaryota</taxon>
        <taxon>Amoebozoa</taxon>
        <taxon>Discosea</taxon>
        <taxon>Longamoebia</taxon>
        <taxon>Centramoebida</taxon>
        <taxon>Acanthamoebidae</taxon>
        <taxon>Acanthamoeba</taxon>
    </lineage>
</organism>
<feature type="domain" description="BRCT" evidence="5">
    <location>
        <begin position="745"/>
        <end position="858"/>
    </location>
</feature>
<gene>
    <name evidence="6" type="ORF">ACA1_331780</name>
</gene>
<dbReference type="PANTHER" id="PTHR15321:SF3">
    <property type="entry name" value="TP53-BINDING PROTEIN 1"/>
    <property type="match status" value="1"/>
</dbReference>
<feature type="compositionally biased region" description="Acidic residues" evidence="4">
    <location>
        <begin position="328"/>
        <end position="342"/>
    </location>
</feature>
<dbReference type="Proteomes" id="UP000011083">
    <property type="component" value="Unassembled WGS sequence"/>
</dbReference>
<feature type="region of interest" description="Disordered" evidence="4">
    <location>
        <begin position="159"/>
        <end position="270"/>
    </location>
</feature>
<feature type="compositionally biased region" description="Acidic residues" evidence="4">
    <location>
        <begin position="251"/>
        <end position="263"/>
    </location>
</feature>
<feature type="compositionally biased region" description="Low complexity" evidence="4">
    <location>
        <begin position="455"/>
        <end position="469"/>
    </location>
</feature>
<evidence type="ECO:0000313" key="7">
    <source>
        <dbReference type="Proteomes" id="UP000011083"/>
    </source>
</evidence>
<feature type="region of interest" description="Disordered" evidence="4">
    <location>
        <begin position="296"/>
        <end position="725"/>
    </location>
</feature>
<keyword evidence="7" id="KW-1185">Reference proteome</keyword>
<dbReference type="GeneID" id="14923591"/>
<dbReference type="InterPro" id="IPR001357">
    <property type="entry name" value="BRCT_dom"/>
</dbReference>
<feature type="domain" description="BRCT" evidence="5">
    <location>
        <begin position="875"/>
        <end position="967"/>
    </location>
</feature>
<evidence type="ECO:0000256" key="4">
    <source>
        <dbReference type="SAM" id="MobiDB-lite"/>
    </source>
</evidence>
<proteinExistence type="predicted"/>
<dbReference type="VEuPathDB" id="AmoebaDB:ACA1_331780"/>
<feature type="compositionally biased region" description="Low complexity" evidence="4">
    <location>
        <begin position="17"/>
        <end position="32"/>
    </location>
</feature>
<feature type="compositionally biased region" description="Basic and acidic residues" evidence="4">
    <location>
        <begin position="353"/>
        <end position="369"/>
    </location>
</feature>
<feature type="compositionally biased region" description="Acidic residues" evidence="4">
    <location>
        <begin position="1"/>
        <end position="12"/>
    </location>
</feature>
<dbReference type="AlphaFoldDB" id="L8HE43"/>
<evidence type="ECO:0000313" key="6">
    <source>
        <dbReference type="EMBL" id="ELR22641.1"/>
    </source>
</evidence>
<dbReference type="KEGG" id="acan:ACA1_331780"/>
<keyword evidence="2" id="KW-0227">DNA damage</keyword>
<dbReference type="SMART" id="SM00292">
    <property type="entry name" value="BRCT"/>
    <property type="match status" value="2"/>
</dbReference>
<dbReference type="Pfam" id="PF18428">
    <property type="entry name" value="BRCT_3"/>
    <property type="match status" value="1"/>
</dbReference>
<dbReference type="InterPro" id="IPR047252">
    <property type="entry name" value="TP53BP1-like"/>
</dbReference>
<dbReference type="STRING" id="1257118.L8HE43"/>
<dbReference type="GO" id="GO:0042393">
    <property type="term" value="F:histone binding"/>
    <property type="evidence" value="ECO:0007669"/>
    <property type="project" value="TreeGrafter"/>
</dbReference>
<dbReference type="InterPro" id="IPR047249">
    <property type="entry name" value="BRCT_p53bp1-like_rpt1"/>
</dbReference>